<dbReference type="InterPro" id="IPR036875">
    <property type="entry name" value="Znf_CCHC_sf"/>
</dbReference>
<dbReference type="PANTHER" id="PTHR33223:SF6">
    <property type="entry name" value="CCHC-TYPE DOMAIN-CONTAINING PROTEIN"/>
    <property type="match status" value="1"/>
</dbReference>
<accession>A0A815MTH5</accession>
<dbReference type="SMART" id="SM00343">
    <property type="entry name" value="ZnF_C2HC"/>
    <property type="match status" value="1"/>
</dbReference>
<dbReference type="PROSITE" id="PS50158">
    <property type="entry name" value="ZF_CCHC"/>
    <property type="match status" value="1"/>
</dbReference>
<dbReference type="GO" id="GO:0008270">
    <property type="term" value="F:zinc ion binding"/>
    <property type="evidence" value="ECO:0007669"/>
    <property type="project" value="UniProtKB-KW"/>
</dbReference>
<sequence length="403" mass="46759">MEDSKGSIIDTSTTTTPINNVNSKLNQQSEVMLGHEPYDQHAAQTGKSFSSILQSCLLSVPKFNGQGNAENWLTNVIEKFDSLQLTIKEQYELIPELLTGDAKIWYFKHQDRLTTFALFFKHFINYFNVQTLNESLSNINISSNIELKQNETVVNKATVMDSIRNQMLITSLEKLSKFSGKSKQNVSTWLKEIQQDIDILKLTGKEKLFYIPSCLEDDARDWFYDTQHLFLTWELFIQNLTGTFESPSKANIAFNRLRHYEQGLTQDVRQYYFEIMKLCKEANPVMDDATKLQYLKDGLKPSLRFDVLLKNPQTTTEFLKYAQKIEELKALNETQDIQSFPSEQLSYNNSYYNIDYNNHNSSEQHVAAITTQHQYCNSISKLSYQCYNCGANDHYIRDCPHFQ</sequence>
<name>A0A815MTH5_9BILA</name>
<dbReference type="InterPro" id="IPR001878">
    <property type="entry name" value="Znf_CCHC"/>
</dbReference>
<dbReference type="PANTHER" id="PTHR33223">
    <property type="entry name" value="CCHC-TYPE DOMAIN-CONTAINING PROTEIN"/>
    <property type="match status" value="1"/>
</dbReference>
<evidence type="ECO:0000313" key="3">
    <source>
        <dbReference type="EMBL" id="CAF1422665.1"/>
    </source>
</evidence>
<dbReference type="GO" id="GO:0003676">
    <property type="term" value="F:nucleic acid binding"/>
    <property type="evidence" value="ECO:0007669"/>
    <property type="project" value="InterPro"/>
</dbReference>
<protein>
    <recommendedName>
        <fullName evidence="2">CCHC-type domain-containing protein</fullName>
    </recommendedName>
</protein>
<dbReference type="Proteomes" id="UP000663823">
    <property type="component" value="Unassembled WGS sequence"/>
</dbReference>
<proteinExistence type="predicted"/>
<evidence type="ECO:0000313" key="5">
    <source>
        <dbReference type="Proteomes" id="UP000663882"/>
    </source>
</evidence>
<feature type="domain" description="CCHC-type" evidence="2">
    <location>
        <begin position="386"/>
        <end position="400"/>
    </location>
</feature>
<reference evidence="3" key="1">
    <citation type="submission" date="2021-02" db="EMBL/GenBank/DDBJ databases">
        <authorList>
            <person name="Nowell W R."/>
        </authorList>
    </citation>
    <scope>NUCLEOTIDE SEQUENCE</scope>
</reference>
<evidence type="ECO:0000256" key="1">
    <source>
        <dbReference type="PROSITE-ProRule" id="PRU00047"/>
    </source>
</evidence>
<dbReference type="EMBL" id="CAJOAX010014911">
    <property type="protein sequence ID" value="CAF4149202.1"/>
    <property type="molecule type" value="Genomic_DNA"/>
</dbReference>
<organism evidence="3 5">
    <name type="scientific">Rotaria sordida</name>
    <dbReference type="NCBI Taxonomy" id="392033"/>
    <lineage>
        <taxon>Eukaryota</taxon>
        <taxon>Metazoa</taxon>
        <taxon>Spiralia</taxon>
        <taxon>Gnathifera</taxon>
        <taxon>Rotifera</taxon>
        <taxon>Eurotatoria</taxon>
        <taxon>Bdelloidea</taxon>
        <taxon>Philodinida</taxon>
        <taxon>Philodinidae</taxon>
        <taxon>Rotaria</taxon>
    </lineage>
</organism>
<keyword evidence="1" id="KW-0862">Zinc</keyword>
<gene>
    <name evidence="4" type="ORF">OTI717_LOCUS36140</name>
    <name evidence="3" type="ORF">RFH988_LOCUS35638</name>
</gene>
<keyword evidence="1" id="KW-0863">Zinc-finger</keyword>
<dbReference type="EMBL" id="CAJNOO010005541">
    <property type="protein sequence ID" value="CAF1422665.1"/>
    <property type="molecule type" value="Genomic_DNA"/>
</dbReference>
<dbReference type="Gene3D" id="4.10.60.10">
    <property type="entry name" value="Zinc finger, CCHC-type"/>
    <property type="match status" value="1"/>
</dbReference>
<dbReference type="AlphaFoldDB" id="A0A815MTH5"/>
<comment type="caution">
    <text evidence="3">The sequence shown here is derived from an EMBL/GenBank/DDBJ whole genome shotgun (WGS) entry which is preliminary data.</text>
</comment>
<dbReference type="Pfam" id="PF00098">
    <property type="entry name" value="zf-CCHC"/>
    <property type="match status" value="1"/>
</dbReference>
<dbReference type="OrthoDB" id="775972at2759"/>
<dbReference type="SUPFAM" id="SSF57756">
    <property type="entry name" value="Retrovirus zinc finger-like domains"/>
    <property type="match status" value="1"/>
</dbReference>
<evidence type="ECO:0000313" key="4">
    <source>
        <dbReference type="EMBL" id="CAF4149202.1"/>
    </source>
</evidence>
<evidence type="ECO:0000259" key="2">
    <source>
        <dbReference type="PROSITE" id="PS50158"/>
    </source>
</evidence>
<dbReference type="Proteomes" id="UP000663882">
    <property type="component" value="Unassembled WGS sequence"/>
</dbReference>
<keyword evidence="1" id="KW-0479">Metal-binding</keyword>